<dbReference type="Pfam" id="PF16061">
    <property type="entry name" value="DUF4803"/>
    <property type="match status" value="1"/>
</dbReference>
<evidence type="ECO:0000313" key="3">
    <source>
        <dbReference type="Proteomes" id="UP001642520"/>
    </source>
</evidence>
<feature type="chain" id="PRO_5045194750" evidence="1">
    <location>
        <begin position="24"/>
        <end position="670"/>
    </location>
</feature>
<protein>
    <submittedName>
        <fullName evidence="2">Uncharacterized protein</fullName>
    </submittedName>
</protein>
<evidence type="ECO:0000256" key="1">
    <source>
        <dbReference type="SAM" id="SignalP"/>
    </source>
</evidence>
<proteinExistence type="predicted"/>
<dbReference type="Proteomes" id="UP001642520">
    <property type="component" value="Unassembled WGS sequence"/>
</dbReference>
<organism evidence="2 3">
    <name type="scientific">Xylocopa violacea</name>
    <name type="common">Violet carpenter bee</name>
    <name type="synonym">Apis violacea</name>
    <dbReference type="NCBI Taxonomy" id="135666"/>
    <lineage>
        <taxon>Eukaryota</taxon>
        <taxon>Metazoa</taxon>
        <taxon>Ecdysozoa</taxon>
        <taxon>Arthropoda</taxon>
        <taxon>Hexapoda</taxon>
        <taxon>Insecta</taxon>
        <taxon>Pterygota</taxon>
        <taxon>Neoptera</taxon>
        <taxon>Endopterygota</taxon>
        <taxon>Hymenoptera</taxon>
        <taxon>Apocrita</taxon>
        <taxon>Aculeata</taxon>
        <taxon>Apoidea</taxon>
        <taxon>Anthophila</taxon>
        <taxon>Apidae</taxon>
        <taxon>Xylocopa</taxon>
        <taxon>Xylocopa</taxon>
    </lineage>
</organism>
<keyword evidence="3" id="KW-1185">Reference proteome</keyword>
<name>A0ABP1P2L2_XYLVO</name>
<dbReference type="PANTHER" id="PTHR47890:SF1">
    <property type="entry name" value="LD24308P"/>
    <property type="match status" value="1"/>
</dbReference>
<dbReference type="InterPro" id="IPR032062">
    <property type="entry name" value="DUF4803"/>
</dbReference>
<reference evidence="2 3" key="1">
    <citation type="submission" date="2024-08" db="EMBL/GenBank/DDBJ databases">
        <authorList>
            <person name="Will J Nash"/>
            <person name="Angela Man"/>
            <person name="Seanna McTaggart"/>
            <person name="Kendall Baker"/>
            <person name="Tom Barker"/>
            <person name="Leah Catchpole"/>
            <person name="Alex Durrant"/>
            <person name="Karim Gharbi"/>
            <person name="Naomi Irish"/>
            <person name="Gemy Kaithakottil"/>
            <person name="Debby Ku"/>
            <person name="Aaliyah Providence"/>
            <person name="Felix Shaw"/>
            <person name="David Swarbreck"/>
            <person name="Chris Watkins"/>
            <person name="Ann M. McCartney"/>
            <person name="Giulio Formenti"/>
            <person name="Alice Mouton"/>
            <person name="Noel Vella"/>
            <person name="Bjorn M von Reumont"/>
            <person name="Adriana Vella"/>
            <person name="Wilfried Haerty"/>
        </authorList>
    </citation>
    <scope>NUCLEOTIDE SEQUENCE [LARGE SCALE GENOMIC DNA]</scope>
</reference>
<dbReference type="PANTHER" id="PTHR47890">
    <property type="entry name" value="LD24308P"/>
    <property type="match status" value="1"/>
</dbReference>
<sequence>MAAITSKMIFVCLLFSLGEFTNSVKFGYVDVVDLIKFGHEVMNDVLESWELIRPKDPEYENSLPFVHRMERELKNRISKVSQKIDRFQEQMDVQLDTIVAKLLTEIPLQERLDQKLRMIDQSVGQINDLYNIFELYSMAPDKYAKFTLEDFARTCVSSRSGALPDLLKRIHRLFIPSPDEILSRSVIILLANQMAEASSQICNENQSLQQLLYNLYTTITLTEIKGYSMIQFSYKLLRLYNPDANFTEEMNLVKQQYEKRTTDTLRAVKTAMAFAPRQIWKCDARINKLDETYTTLRQLFQGYIVNEVDLNNDVSCKENCAYYEYSKVRGCYKNQYCSQQRKCNGRILKCEYIDSDMWICPSSQNSDRRYEYIEYENGQVFGQKGSCKNGKTKVDSWWRWLFWHCSYCFCYCDDNNMNSDRYFSLRKVVSDIANNKVVTGVRFKKVNQIMHIQIQEGELMPRGNINKSTVQWKPIEAFNILDSNVTDGVDYHTLSWEKRGLDLDDLTLDKNYLLTGLKFRTIGSRLNLEVRMTSFNFTTGKLIRPLERSFWISHDKTAREELALTRPDIPTRSPLLALPDSVSEQYLNFAPSDRKSDAAQNTIPFIDIQPVEPNPPVPIAGAGVFHKGRTGSGGYVALRLITYDFSQHLQVDLSPTEETVITNLSEIDAI</sequence>
<accession>A0ABP1P2L2</accession>
<gene>
    <name evidence="2" type="ORF">XYLVIOL_LOCUS8389</name>
</gene>
<keyword evidence="1" id="KW-0732">Signal</keyword>
<feature type="signal peptide" evidence="1">
    <location>
        <begin position="1"/>
        <end position="23"/>
    </location>
</feature>
<evidence type="ECO:0000313" key="2">
    <source>
        <dbReference type="EMBL" id="CAL7947525.1"/>
    </source>
</evidence>
<comment type="caution">
    <text evidence="2">The sequence shown here is derived from an EMBL/GenBank/DDBJ whole genome shotgun (WGS) entry which is preliminary data.</text>
</comment>
<dbReference type="EMBL" id="CAXAJV020001296">
    <property type="protein sequence ID" value="CAL7947525.1"/>
    <property type="molecule type" value="Genomic_DNA"/>
</dbReference>